<dbReference type="EMBL" id="JASOME010000036">
    <property type="protein sequence ID" value="MDK7064261.1"/>
    <property type="molecule type" value="Genomic_DNA"/>
</dbReference>
<dbReference type="Proteomes" id="UP001237784">
    <property type="component" value="Unassembled WGS sequence"/>
</dbReference>
<evidence type="ECO:0000313" key="2">
    <source>
        <dbReference type="Proteomes" id="UP001237784"/>
    </source>
</evidence>
<name>A0AAW6Y382_GARVA</name>
<protein>
    <submittedName>
        <fullName evidence="1">Uncharacterized protein</fullName>
    </submittedName>
</protein>
<gene>
    <name evidence="1" type="ORF">QP372_07060</name>
</gene>
<dbReference type="AlphaFoldDB" id="A0AAW6Y382"/>
<accession>A0AAW6Y382</accession>
<proteinExistence type="predicted"/>
<reference evidence="1" key="1">
    <citation type="submission" date="2023-05" db="EMBL/GenBank/DDBJ databases">
        <title>Cataloging the Phylogenetic Diversity of Human Bladder Bacteria.</title>
        <authorList>
            <person name="Du J."/>
        </authorList>
    </citation>
    <scope>NUCLEOTIDE SEQUENCE</scope>
    <source>
        <strain evidence="1">UMB6789</strain>
    </source>
</reference>
<feature type="non-terminal residue" evidence="1">
    <location>
        <position position="118"/>
    </location>
</feature>
<comment type="caution">
    <text evidence="1">The sequence shown here is derived from an EMBL/GenBank/DDBJ whole genome shotgun (WGS) entry which is preliminary data.</text>
</comment>
<organism evidence="1 2">
    <name type="scientific">Gardnerella vaginalis</name>
    <dbReference type="NCBI Taxonomy" id="2702"/>
    <lineage>
        <taxon>Bacteria</taxon>
        <taxon>Bacillati</taxon>
        <taxon>Actinomycetota</taxon>
        <taxon>Actinomycetes</taxon>
        <taxon>Bifidobacteriales</taxon>
        <taxon>Bifidobacteriaceae</taxon>
        <taxon>Gardnerella</taxon>
    </lineage>
</organism>
<sequence>MYKITLDETALYYPGDTKNVLLDATLNVELNTAGTLVFTCPKENPCYEKFLNRKSVVSVYRGEKEIFTGEVREQEKDLNQNKKVVCAGLLTYLADSIQPQKEYHDHTPYQLLEKFLNI</sequence>
<evidence type="ECO:0000313" key="1">
    <source>
        <dbReference type="EMBL" id="MDK7064261.1"/>
    </source>
</evidence>